<protein>
    <recommendedName>
        <fullName evidence="3">Helix-turn-helix domain-containing protein</fullName>
    </recommendedName>
</protein>
<dbReference type="Proteomes" id="UP000573001">
    <property type="component" value="Unassembled WGS sequence"/>
</dbReference>
<evidence type="ECO:0000313" key="2">
    <source>
        <dbReference type="Proteomes" id="UP000573001"/>
    </source>
</evidence>
<evidence type="ECO:0008006" key="3">
    <source>
        <dbReference type="Google" id="ProtNLM"/>
    </source>
</evidence>
<dbReference type="RefSeq" id="WP_175350293.1">
    <property type="nucleotide sequence ID" value="NZ_BAAAWQ010000001.1"/>
</dbReference>
<gene>
    <name evidence="1" type="ORF">HP507_02570</name>
</gene>
<organism evidence="1 2">
    <name type="scientific">Curtobacterium pusillum</name>
    <dbReference type="NCBI Taxonomy" id="69373"/>
    <lineage>
        <taxon>Bacteria</taxon>
        <taxon>Bacillati</taxon>
        <taxon>Actinomycetota</taxon>
        <taxon>Actinomycetes</taxon>
        <taxon>Micrococcales</taxon>
        <taxon>Microbacteriaceae</taxon>
        <taxon>Curtobacterium</taxon>
    </lineage>
</organism>
<accession>A0ABX2MAC4</accession>
<keyword evidence="2" id="KW-1185">Reference proteome</keyword>
<proteinExistence type="predicted"/>
<name>A0ABX2MAC4_9MICO</name>
<reference evidence="1 2" key="1">
    <citation type="submission" date="2020-05" db="EMBL/GenBank/DDBJ databases">
        <title>Genome Sequencing of Type Strains.</title>
        <authorList>
            <person name="Lemaire J.F."/>
            <person name="Inderbitzin P."/>
            <person name="Gregorio O.A."/>
            <person name="Collins S.B."/>
            <person name="Wespe N."/>
            <person name="Knight-Connoni V."/>
        </authorList>
    </citation>
    <scope>NUCLEOTIDE SEQUENCE [LARGE SCALE GENOMIC DNA]</scope>
    <source>
        <strain evidence="1 2">ATCC 19096</strain>
    </source>
</reference>
<sequence>MSNLELLTTSEVARSLGITRQAVLARVASGSLVPTMKLPTSTGAYLFSVDDVADAAACA</sequence>
<evidence type="ECO:0000313" key="1">
    <source>
        <dbReference type="EMBL" id="NUU12727.1"/>
    </source>
</evidence>
<comment type="caution">
    <text evidence="1">The sequence shown here is derived from an EMBL/GenBank/DDBJ whole genome shotgun (WGS) entry which is preliminary data.</text>
</comment>
<dbReference type="EMBL" id="JABMCE010000049">
    <property type="protein sequence ID" value="NUU12727.1"/>
    <property type="molecule type" value="Genomic_DNA"/>
</dbReference>